<organism evidence="1 2">
    <name type="scientific">Litorivivens lipolytica</name>
    <dbReference type="NCBI Taxonomy" id="1524264"/>
    <lineage>
        <taxon>Bacteria</taxon>
        <taxon>Pseudomonadati</taxon>
        <taxon>Pseudomonadota</taxon>
        <taxon>Gammaproteobacteria</taxon>
        <taxon>Litorivivens</taxon>
    </lineage>
</organism>
<accession>A0A7W4Z742</accession>
<sequence length="159" mass="17173">MLHSLSSESSALAGQAIANPVVFVLTTDENPVDRALAERSVVEGMASVGVHALSGVEVVPAEYDVRHPQFWPESVRYRAQQADAGGVIMIFSLIRGDQAVYRLFLRDGKQAYFGGESAWEGLGSVRMWSLDAEDLFASIGRKAAQKLSAEGFLAQAQSE</sequence>
<dbReference type="RefSeq" id="WP_183411678.1">
    <property type="nucleotide sequence ID" value="NZ_JACHWY010000004.1"/>
</dbReference>
<dbReference type="EMBL" id="JACHWY010000004">
    <property type="protein sequence ID" value="MBB3048888.1"/>
    <property type="molecule type" value="Genomic_DNA"/>
</dbReference>
<comment type="caution">
    <text evidence="1">The sequence shown here is derived from an EMBL/GenBank/DDBJ whole genome shotgun (WGS) entry which is preliminary data.</text>
</comment>
<keyword evidence="2" id="KW-1185">Reference proteome</keyword>
<name>A0A7W4Z742_9GAMM</name>
<protein>
    <submittedName>
        <fullName evidence="1">Uncharacterized protein</fullName>
    </submittedName>
</protein>
<reference evidence="1 2" key="1">
    <citation type="submission" date="2020-08" db="EMBL/GenBank/DDBJ databases">
        <title>Genomic Encyclopedia of Type Strains, Phase III (KMG-III): the genomes of soil and plant-associated and newly described type strains.</title>
        <authorList>
            <person name="Whitman W."/>
        </authorList>
    </citation>
    <scope>NUCLEOTIDE SEQUENCE [LARGE SCALE GENOMIC DNA]</scope>
    <source>
        <strain evidence="1 2">CECT 8654</strain>
    </source>
</reference>
<evidence type="ECO:0000313" key="1">
    <source>
        <dbReference type="EMBL" id="MBB3048888.1"/>
    </source>
</evidence>
<gene>
    <name evidence="1" type="ORF">FHR99_003162</name>
</gene>
<dbReference type="Proteomes" id="UP000537130">
    <property type="component" value="Unassembled WGS sequence"/>
</dbReference>
<dbReference type="AlphaFoldDB" id="A0A7W4Z742"/>
<proteinExistence type="predicted"/>
<evidence type="ECO:0000313" key="2">
    <source>
        <dbReference type="Proteomes" id="UP000537130"/>
    </source>
</evidence>